<dbReference type="InterPro" id="IPR021958">
    <property type="entry name" value="DUF3575"/>
</dbReference>
<dbReference type="EMBL" id="JABKKE010000004">
    <property type="protein sequence ID" value="NPE13471.1"/>
    <property type="molecule type" value="Genomic_DNA"/>
</dbReference>
<sequence length="192" mass="21498">MRRVIVLIFLLQTAVALEAQKVALKTNVLSDGLMNINAGVEVGLSPRLTLDVIGEFNAWSLSHDRRWKHWSVQPGVRYWLCDRFSGHFVGAHLHGGQFNIGGIKNGISFLGTDFSKLSDARFQGWFVGGGVSYGYAWILDKHWNIEAELGLGYSFTRYDRFKCAGCGRKVEADKSHHYVGPTKAAVNIVYMF</sequence>
<dbReference type="Proteomes" id="UP001193734">
    <property type="component" value="Unassembled WGS sequence"/>
</dbReference>
<dbReference type="Pfam" id="PF12099">
    <property type="entry name" value="DUF3575"/>
    <property type="match status" value="1"/>
</dbReference>
<evidence type="ECO:0000313" key="1">
    <source>
        <dbReference type="EMBL" id="NPE13471.1"/>
    </source>
</evidence>
<organism evidence="1 2">
    <name type="scientific">Xylanibacter rodentium</name>
    <dbReference type="NCBI Taxonomy" id="2736289"/>
    <lineage>
        <taxon>Bacteria</taxon>
        <taxon>Pseudomonadati</taxon>
        <taxon>Bacteroidota</taxon>
        <taxon>Bacteroidia</taxon>
        <taxon>Bacteroidales</taxon>
        <taxon>Prevotellaceae</taxon>
        <taxon>Xylanibacter</taxon>
    </lineage>
</organism>
<gene>
    <name evidence="1" type="ORF">HPS55_03870</name>
</gene>
<dbReference type="InterPro" id="IPR036709">
    <property type="entry name" value="Autotransporte_beta_dom_sf"/>
</dbReference>
<dbReference type="RefSeq" id="WP_172176391.1">
    <property type="nucleotide sequence ID" value="NZ_CASGIA010000006.1"/>
</dbReference>
<keyword evidence="2" id="KW-1185">Reference proteome</keyword>
<name>A0ABX2AUX3_9BACT</name>
<evidence type="ECO:0000313" key="2">
    <source>
        <dbReference type="Proteomes" id="UP001193734"/>
    </source>
</evidence>
<dbReference type="GeneID" id="82156897"/>
<dbReference type="Gene3D" id="2.40.128.130">
    <property type="entry name" value="Autotransporter beta-domain"/>
    <property type="match status" value="1"/>
</dbReference>
<accession>A0ABX2AUX3</accession>
<reference evidence="1 2" key="1">
    <citation type="submission" date="2020-05" db="EMBL/GenBank/DDBJ databases">
        <title>Distinct polysaccharide utilization as determinants for interspecies competition between intestinal Prevotella spp.</title>
        <authorList>
            <person name="Galvez E.J.C."/>
            <person name="Iljazovic A."/>
            <person name="Strowig T."/>
        </authorList>
    </citation>
    <scope>NUCLEOTIDE SEQUENCE [LARGE SCALE GENOMIC DNA]</scope>
    <source>
        <strain evidence="1 2">PROD</strain>
    </source>
</reference>
<proteinExistence type="predicted"/>
<protein>
    <submittedName>
        <fullName evidence="1">DUF3575 domain-containing protein</fullName>
    </submittedName>
</protein>
<dbReference type="SUPFAM" id="SSF103515">
    <property type="entry name" value="Autotransporter"/>
    <property type="match status" value="1"/>
</dbReference>
<comment type="caution">
    <text evidence="1">The sequence shown here is derived from an EMBL/GenBank/DDBJ whole genome shotgun (WGS) entry which is preliminary data.</text>
</comment>